<dbReference type="EMBL" id="CP036261">
    <property type="protein sequence ID" value="QDS89194.1"/>
    <property type="molecule type" value="Genomic_DNA"/>
</dbReference>
<accession>A0A517M2U9</accession>
<dbReference type="Proteomes" id="UP000319557">
    <property type="component" value="Chromosome"/>
</dbReference>
<reference evidence="2 3" key="1">
    <citation type="submission" date="2019-02" db="EMBL/GenBank/DDBJ databases">
        <title>Deep-cultivation of Planctomycetes and their phenomic and genomic characterization uncovers novel biology.</title>
        <authorList>
            <person name="Wiegand S."/>
            <person name="Jogler M."/>
            <person name="Boedeker C."/>
            <person name="Pinto D."/>
            <person name="Vollmers J."/>
            <person name="Rivas-Marin E."/>
            <person name="Kohn T."/>
            <person name="Peeters S.H."/>
            <person name="Heuer A."/>
            <person name="Rast P."/>
            <person name="Oberbeckmann S."/>
            <person name="Bunk B."/>
            <person name="Jeske O."/>
            <person name="Meyerdierks A."/>
            <person name="Storesund J.E."/>
            <person name="Kallscheuer N."/>
            <person name="Luecker S."/>
            <person name="Lage O.M."/>
            <person name="Pohl T."/>
            <person name="Merkel B.J."/>
            <person name="Hornburger P."/>
            <person name="Mueller R.-W."/>
            <person name="Bruemmer F."/>
            <person name="Labrenz M."/>
            <person name="Spormann A.M."/>
            <person name="Op den Camp H."/>
            <person name="Overmann J."/>
            <person name="Amann R."/>
            <person name="Jetten M.S.M."/>
            <person name="Mascher T."/>
            <person name="Medema M.H."/>
            <person name="Devos D.P."/>
            <person name="Kaster A.-K."/>
            <person name="Ovreas L."/>
            <person name="Rohde M."/>
            <person name="Galperin M.Y."/>
            <person name="Jogler C."/>
        </authorList>
    </citation>
    <scope>NUCLEOTIDE SEQUENCE [LARGE SCALE GENOMIC DNA]</scope>
    <source>
        <strain evidence="2 3">EC9</strain>
    </source>
</reference>
<protein>
    <submittedName>
        <fullName evidence="2">Uncharacterized protein</fullName>
    </submittedName>
</protein>
<feature type="region of interest" description="Disordered" evidence="1">
    <location>
        <begin position="29"/>
        <end position="48"/>
    </location>
</feature>
<keyword evidence="3" id="KW-1185">Reference proteome</keyword>
<evidence type="ECO:0000313" key="3">
    <source>
        <dbReference type="Proteomes" id="UP000319557"/>
    </source>
</evidence>
<dbReference type="KEGG" id="ruv:EC9_33910"/>
<organism evidence="2 3">
    <name type="scientific">Rosistilla ulvae</name>
    <dbReference type="NCBI Taxonomy" id="1930277"/>
    <lineage>
        <taxon>Bacteria</taxon>
        <taxon>Pseudomonadati</taxon>
        <taxon>Planctomycetota</taxon>
        <taxon>Planctomycetia</taxon>
        <taxon>Pirellulales</taxon>
        <taxon>Pirellulaceae</taxon>
        <taxon>Rosistilla</taxon>
    </lineage>
</organism>
<dbReference type="RefSeq" id="WP_218934190.1">
    <property type="nucleotide sequence ID" value="NZ_CP036261.1"/>
</dbReference>
<gene>
    <name evidence="2" type="ORF">EC9_33910</name>
</gene>
<proteinExistence type="predicted"/>
<evidence type="ECO:0000256" key="1">
    <source>
        <dbReference type="SAM" id="MobiDB-lite"/>
    </source>
</evidence>
<evidence type="ECO:0000313" key="2">
    <source>
        <dbReference type="EMBL" id="QDS89194.1"/>
    </source>
</evidence>
<feature type="compositionally biased region" description="Basic and acidic residues" evidence="1">
    <location>
        <begin position="33"/>
        <end position="48"/>
    </location>
</feature>
<name>A0A517M2U9_9BACT</name>
<dbReference type="AlphaFoldDB" id="A0A517M2U9"/>
<dbReference type="Gene3D" id="2.60.120.260">
    <property type="entry name" value="Galactose-binding domain-like"/>
    <property type="match status" value="1"/>
</dbReference>
<sequence length="238" mass="26782">MNKSYRKPATALLLVAIATTVLWTTGASLAQRGEGRRPPRPGGGEKPEIEDTLRLNVYADNWFSLYINGELVAVDSIRFMPHNVISVDVFPKYPMTLAVIAKDNADAKTGMEYNNTQIGDGGFILKLADGTVTGPHWKAKSVSYGPIDRDTRDPRVVHEELPENWFAIDFDDSLWQAAKAYDEQTVRPKRPFYQYDFEGAKFIWADDLELDNTVLFRLTVDSPPDGSQPKRFPILESN</sequence>